<feature type="transmembrane region" description="Helical" evidence="7">
    <location>
        <begin position="25"/>
        <end position="49"/>
    </location>
</feature>
<dbReference type="EMBL" id="JAKRRY010000019">
    <property type="protein sequence ID" value="MCW8347192.1"/>
    <property type="molecule type" value="Genomic_DNA"/>
</dbReference>
<dbReference type="InterPro" id="IPR050367">
    <property type="entry name" value="APC_superfamily"/>
</dbReference>
<accession>A0A9X3CP83</accession>
<keyword evidence="3" id="KW-1003">Cell membrane</keyword>
<evidence type="ECO:0000256" key="5">
    <source>
        <dbReference type="ARBA" id="ARBA00022989"/>
    </source>
</evidence>
<evidence type="ECO:0000313" key="9">
    <source>
        <dbReference type="Proteomes" id="UP001155587"/>
    </source>
</evidence>
<feature type="transmembrane region" description="Helical" evidence="7">
    <location>
        <begin position="241"/>
        <end position="260"/>
    </location>
</feature>
<organism evidence="8 9">
    <name type="scientific">Vibrio qingdaonensis</name>
    <dbReference type="NCBI Taxonomy" id="2829491"/>
    <lineage>
        <taxon>Bacteria</taxon>
        <taxon>Pseudomonadati</taxon>
        <taxon>Pseudomonadota</taxon>
        <taxon>Gammaproteobacteria</taxon>
        <taxon>Vibrionales</taxon>
        <taxon>Vibrionaceae</taxon>
        <taxon>Vibrio</taxon>
    </lineage>
</organism>
<feature type="transmembrane region" description="Helical" evidence="7">
    <location>
        <begin position="135"/>
        <end position="154"/>
    </location>
</feature>
<dbReference type="InterPro" id="IPR002293">
    <property type="entry name" value="AA/rel_permease1"/>
</dbReference>
<feature type="transmembrane region" description="Helical" evidence="7">
    <location>
        <begin position="166"/>
        <end position="187"/>
    </location>
</feature>
<keyword evidence="9" id="KW-1185">Reference proteome</keyword>
<feature type="transmembrane region" description="Helical" evidence="7">
    <location>
        <begin position="55"/>
        <end position="82"/>
    </location>
</feature>
<dbReference type="Proteomes" id="UP001155587">
    <property type="component" value="Unassembled WGS sequence"/>
</dbReference>
<keyword evidence="6 7" id="KW-0472">Membrane</keyword>
<keyword evidence="4 7" id="KW-0812">Transmembrane</keyword>
<sequence>MPINTTYLAGSIGESIMEEKTKKKLGLVDIVLFGVCTVLVVDTVAATAVAGPGGIFWWLVILILFFLPYGLITAELATTYPAEGGIYDWVKRAFGRNWGARTAWFYWVNYALWVPAVFYLFAVVLAQVLNTEFSPWQIAGVSIAMSWLCSYISTKPVADANWISSLGAILKVLIMSVLGIGGLIQAFNGEVANDFSASAFAPSFQVGFAILSVMLFNLLGFEVVSAASDSMENPKKDIPKATVLGGILIAFFYLLATFGVQAALPLDQISASAGLYESLVILFGIEGFTGVVINILAICFMFTLVANITNWSVGVNYVALYAAKNDDMPKVFATTTQSGTPKGAAIWNGIVATITMIAYALIATFGGNEDLFWNVFSLGAIILLLSYVVMFPAFLKLRKIDAVLPRPYKVAGQPWLIRLMCFVPMCLLIGGIITFFWVPGQPFDWTYFWQVGTGIGIAILFGEVYIFRTTKPEQDSQPVLGDS</sequence>
<dbReference type="Gene3D" id="1.20.1740.10">
    <property type="entry name" value="Amino acid/polyamine transporter I"/>
    <property type="match status" value="1"/>
</dbReference>
<proteinExistence type="predicted"/>
<feature type="transmembrane region" description="Helical" evidence="7">
    <location>
        <begin position="415"/>
        <end position="439"/>
    </location>
</feature>
<evidence type="ECO:0000256" key="2">
    <source>
        <dbReference type="ARBA" id="ARBA00022448"/>
    </source>
</evidence>
<keyword evidence="5 7" id="KW-1133">Transmembrane helix</keyword>
<name>A0A9X3CP83_9VIBR</name>
<evidence type="ECO:0000256" key="7">
    <source>
        <dbReference type="SAM" id="Phobius"/>
    </source>
</evidence>
<evidence type="ECO:0000313" key="8">
    <source>
        <dbReference type="EMBL" id="MCW8347192.1"/>
    </source>
</evidence>
<gene>
    <name evidence="8" type="ORF">MD535_14395</name>
</gene>
<evidence type="ECO:0000256" key="3">
    <source>
        <dbReference type="ARBA" id="ARBA00022475"/>
    </source>
</evidence>
<evidence type="ECO:0000256" key="4">
    <source>
        <dbReference type="ARBA" id="ARBA00022692"/>
    </source>
</evidence>
<evidence type="ECO:0000256" key="1">
    <source>
        <dbReference type="ARBA" id="ARBA00004651"/>
    </source>
</evidence>
<keyword evidence="2" id="KW-0813">Transport</keyword>
<dbReference type="PANTHER" id="PTHR42770:SF15">
    <property type="entry name" value="GLUTAMATE_GAMMA-AMINOBUTYRATE ANTIPORTER-RELATED"/>
    <property type="match status" value="1"/>
</dbReference>
<reference evidence="8" key="1">
    <citation type="submission" date="2022-02" db="EMBL/GenBank/DDBJ databases">
        <title>Vibrio sp. nov, a new bacterium isolated from seawater.</title>
        <authorList>
            <person name="Yuan Y."/>
        </authorList>
    </citation>
    <scope>NUCLEOTIDE SEQUENCE</scope>
    <source>
        <strain evidence="8">ZSDZ65</strain>
    </source>
</reference>
<feature type="transmembrane region" description="Helical" evidence="7">
    <location>
        <begin position="280"/>
        <end position="305"/>
    </location>
</feature>
<feature type="transmembrane region" description="Helical" evidence="7">
    <location>
        <begin position="371"/>
        <end position="395"/>
    </location>
</feature>
<dbReference type="RefSeq" id="WP_265675723.1">
    <property type="nucleotide sequence ID" value="NZ_JAKRRY010000019.1"/>
</dbReference>
<evidence type="ECO:0000256" key="6">
    <source>
        <dbReference type="ARBA" id="ARBA00023136"/>
    </source>
</evidence>
<feature type="transmembrane region" description="Helical" evidence="7">
    <location>
        <begin position="445"/>
        <end position="467"/>
    </location>
</feature>
<feature type="transmembrane region" description="Helical" evidence="7">
    <location>
        <begin position="103"/>
        <end position="129"/>
    </location>
</feature>
<feature type="transmembrane region" description="Helical" evidence="7">
    <location>
        <begin position="199"/>
        <end position="220"/>
    </location>
</feature>
<dbReference type="PANTHER" id="PTHR42770">
    <property type="entry name" value="AMINO ACID TRANSPORTER-RELATED"/>
    <property type="match status" value="1"/>
</dbReference>
<feature type="transmembrane region" description="Helical" evidence="7">
    <location>
        <begin position="345"/>
        <end position="365"/>
    </location>
</feature>
<dbReference type="PIRSF" id="PIRSF006060">
    <property type="entry name" value="AA_transporter"/>
    <property type="match status" value="1"/>
</dbReference>
<dbReference type="AlphaFoldDB" id="A0A9X3CP83"/>
<comment type="subcellular location">
    <subcellularLocation>
        <location evidence="1">Cell membrane</location>
        <topology evidence="1">Multi-pass membrane protein</topology>
    </subcellularLocation>
</comment>
<dbReference type="GO" id="GO:0005886">
    <property type="term" value="C:plasma membrane"/>
    <property type="evidence" value="ECO:0007669"/>
    <property type="project" value="UniProtKB-SubCell"/>
</dbReference>
<protein>
    <submittedName>
        <fullName evidence="8">APC family permease</fullName>
    </submittedName>
</protein>
<comment type="caution">
    <text evidence="8">The sequence shown here is derived from an EMBL/GenBank/DDBJ whole genome shotgun (WGS) entry which is preliminary data.</text>
</comment>
<dbReference type="Pfam" id="PF13520">
    <property type="entry name" value="AA_permease_2"/>
    <property type="match status" value="1"/>
</dbReference>
<dbReference type="GO" id="GO:0022857">
    <property type="term" value="F:transmembrane transporter activity"/>
    <property type="evidence" value="ECO:0007669"/>
    <property type="project" value="InterPro"/>
</dbReference>